<sequence>MGPTILALQRKWSFYRLAALHRDREEQFGHTCGLEVSKLNRRKLIEAFEKPSIVEVKVIRFSAVDAMTKSRLLDWKRIWEKDGDRQVTEVVLAHFRADTLRTSHEMDGACSVVMAAILDQVVIDQTRDDFAPAVAVVNPADATTNVSPTATATSVAPAATATAAGAATTTCSIKPAAMSNVVAPAATTTTTSVAPAATATEVAAVTTANSVERAATSTVIAPADTTRTIVPPTICAGETLAFCHDMFVTGDPRGLCESKVLHIVDRSYRHGRAISRRYGIVDPDEQLVFLESEYVLHLDQMVKRVKDADGNAVQDIDWLNARV</sequence>
<comment type="caution">
    <text evidence="1">The sequence shown here is derived from an EMBL/GenBank/DDBJ whole genome shotgun (WGS) entry which is preliminary data.</text>
</comment>
<gene>
    <name evidence="1" type="ORF">AaE_012363</name>
</gene>
<feature type="non-terminal residue" evidence="1">
    <location>
        <position position="323"/>
    </location>
</feature>
<reference evidence="1 2" key="1">
    <citation type="submission" date="2019-06" db="EMBL/GenBank/DDBJ databases">
        <title>Genomics analysis of Aphanomyces spp. identifies a new class of oomycete effector associated with host adaptation.</title>
        <authorList>
            <person name="Gaulin E."/>
        </authorList>
    </citation>
    <scope>NUCLEOTIDE SEQUENCE [LARGE SCALE GENOMIC DNA]</scope>
    <source>
        <strain evidence="1 2">E</strain>
    </source>
</reference>
<dbReference type="EMBL" id="VJMI01018380">
    <property type="protein sequence ID" value="KAF0710832.1"/>
    <property type="molecule type" value="Genomic_DNA"/>
</dbReference>
<proteinExistence type="predicted"/>
<accession>A0A6A4ZNJ0</accession>
<dbReference type="Proteomes" id="UP000469452">
    <property type="component" value="Unassembled WGS sequence"/>
</dbReference>
<evidence type="ECO:0000313" key="2">
    <source>
        <dbReference type="Proteomes" id="UP000469452"/>
    </source>
</evidence>
<dbReference type="AlphaFoldDB" id="A0A6A4ZNJ0"/>
<organism evidence="1 2">
    <name type="scientific">Aphanomyces astaci</name>
    <name type="common">Crayfish plague agent</name>
    <dbReference type="NCBI Taxonomy" id="112090"/>
    <lineage>
        <taxon>Eukaryota</taxon>
        <taxon>Sar</taxon>
        <taxon>Stramenopiles</taxon>
        <taxon>Oomycota</taxon>
        <taxon>Saprolegniomycetes</taxon>
        <taxon>Saprolegniales</taxon>
        <taxon>Verrucalvaceae</taxon>
        <taxon>Aphanomyces</taxon>
    </lineage>
</organism>
<protein>
    <submittedName>
        <fullName evidence="1">Uncharacterized protein</fullName>
    </submittedName>
</protein>
<evidence type="ECO:0000313" key="1">
    <source>
        <dbReference type="EMBL" id="KAF0710832.1"/>
    </source>
</evidence>
<name>A0A6A4ZNJ0_APHAT</name>